<feature type="region of interest" description="Disordered" evidence="1">
    <location>
        <begin position="91"/>
        <end position="121"/>
    </location>
</feature>
<protein>
    <recommendedName>
        <fullName evidence="4">Retrotransposon gag domain-containing protein</fullName>
    </recommendedName>
</protein>
<sequence length="507" mass="57169">MVTMFIDTLPSPYYDRIVRNMASTFADLVVVGERIELGIRRGKFAQTNNSTSFAKKPTLEKKKGEANAVLIEPIFPQTKANTASYSTRIQGGSRQCHTSNRANSEQTQTTTNARPIQQGARRSHRVLASIPMTYTQLFPLLLEQKQIEVVPLKPLEPPYLRSYDPNARCDYHGEAIGHATKRCWSLKHKVQDLLDTRLLRFEDKGPNIHSNPFPAHGAVTVNTISHMDERVAGANKRKDGESGQAMDSTNQVEEGSHLYQVSFIIQVSARLVYNNNAVPCWYPMEEPQAPRIIKETATLEITNIAGAMGMMWSERIFASEVLRIKDPALAKKERMVIEEEAQEFLKVIRHNEYEMLDQLHKTPRRILLLLLLINSKSHRELLLKILNEAHVPQNITPAKFGGIINNNTTSRCLSFSKKEVPIEGKSHNQPLHIAVKCENYMIARVVIDNGSSHNVMPKTTLDKLYSLSAILRNSLAVIRAFDGSKREVMGEITLPIHIGPTTFDITF</sequence>
<dbReference type="CDD" id="cd00303">
    <property type="entry name" value="retropepsin_like"/>
    <property type="match status" value="1"/>
</dbReference>
<dbReference type="EMBL" id="QJKJ01014854">
    <property type="protein sequence ID" value="RDX63518.1"/>
    <property type="molecule type" value="Genomic_DNA"/>
</dbReference>
<evidence type="ECO:0000313" key="3">
    <source>
        <dbReference type="Proteomes" id="UP000257109"/>
    </source>
</evidence>
<reference evidence="2" key="1">
    <citation type="submission" date="2018-05" db="EMBL/GenBank/DDBJ databases">
        <title>Draft genome of Mucuna pruriens seed.</title>
        <authorList>
            <person name="Nnadi N.E."/>
            <person name="Vos R."/>
            <person name="Hasami M.H."/>
            <person name="Devisetty U.K."/>
            <person name="Aguiy J.C."/>
        </authorList>
    </citation>
    <scope>NUCLEOTIDE SEQUENCE [LARGE SCALE GENOMIC DNA]</scope>
    <source>
        <strain evidence="2">JCA_2017</strain>
    </source>
</reference>
<evidence type="ECO:0000256" key="1">
    <source>
        <dbReference type="SAM" id="MobiDB-lite"/>
    </source>
</evidence>
<dbReference type="OrthoDB" id="1724165at2759"/>
<dbReference type="PANTHER" id="PTHR32108">
    <property type="entry name" value="DNA-DIRECTED RNA POLYMERASE SUBUNIT ALPHA"/>
    <property type="match status" value="1"/>
</dbReference>
<evidence type="ECO:0000313" key="2">
    <source>
        <dbReference type="EMBL" id="RDX63518.1"/>
    </source>
</evidence>
<feature type="compositionally biased region" description="Polar residues" evidence="1">
    <location>
        <begin position="91"/>
        <end position="115"/>
    </location>
</feature>
<proteinExistence type="predicted"/>
<evidence type="ECO:0008006" key="4">
    <source>
        <dbReference type="Google" id="ProtNLM"/>
    </source>
</evidence>
<keyword evidence="3" id="KW-1185">Reference proteome</keyword>
<dbReference type="AlphaFoldDB" id="A0A371EBV1"/>
<feature type="non-terminal residue" evidence="2">
    <location>
        <position position="1"/>
    </location>
</feature>
<comment type="caution">
    <text evidence="2">The sequence shown here is derived from an EMBL/GenBank/DDBJ whole genome shotgun (WGS) entry which is preliminary data.</text>
</comment>
<dbReference type="PANTHER" id="PTHR32108:SF9">
    <property type="entry name" value="REVERSE TRANSCRIPTASE RNASE H-LIKE DOMAIN-CONTAINING PROTEIN"/>
    <property type="match status" value="1"/>
</dbReference>
<organism evidence="2 3">
    <name type="scientific">Mucuna pruriens</name>
    <name type="common">Velvet bean</name>
    <name type="synonym">Dolichos pruriens</name>
    <dbReference type="NCBI Taxonomy" id="157652"/>
    <lineage>
        <taxon>Eukaryota</taxon>
        <taxon>Viridiplantae</taxon>
        <taxon>Streptophyta</taxon>
        <taxon>Embryophyta</taxon>
        <taxon>Tracheophyta</taxon>
        <taxon>Spermatophyta</taxon>
        <taxon>Magnoliopsida</taxon>
        <taxon>eudicotyledons</taxon>
        <taxon>Gunneridae</taxon>
        <taxon>Pentapetalae</taxon>
        <taxon>rosids</taxon>
        <taxon>fabids</taxon>
        <taxon>Fabales</taxon>
        <taxon>Fabaceae</taxon>
        <taxon>Papilionoideae</taxon>
        <taxon>50 kb inversion clade</taxon>
        <taxon>NPAAA clade</taxon>
        <taxon>indigoferoid/millettioid clade</taxon>
        <taxon>Phaseoleae</taxon>
        <taxon>Mucuna</taxon>
    </lineage>
</organism>
<accession>A0A371EBV1</accession>
<dbReference type="Proteomes" id="UP000257109">
    <property type="component" value="Unassembled WGS sequence"/>
</dbReference>
<name>A0A371EBV1_MUCPR</name>
<gene>
    <name evidence="2" type="ORF">CR513_58043</name>
</gene>